<dbReference type="OrthoDB" id="1887033at2759"/>
<evidence type="ECO:0000256" key="16">
    <source>
        <dbReference type="RuleBase" id="RU361153"/>
    </source>
</evidence>
<evidence type="ECO:0000259" key="18">
    <source>
        <dbReference type="Pfam" id="PF00150"/>
    </source>
</evidence>
<evidence type="ECO:0000256" key="9">
    <source>
        <dbReference type="ARBA" id="ARBA00023180"/>
    </source>
</evidence>
<dbReference type="PROSITE" id="PS00659">
    <property type="entry name" value="GLYCOSYL_HYDROL_F5"/>
    <property type="match status" value="1"/>
</dbReference>
<keyword evidence="11" id="KW-0961">Cell wall biogenesis/degradation</keyword>
<evidence type="ECO:0000256" key="8">
    <source>
        <dbReference type="ARBA" id="ARBA00023136"/>
    </source>
</evidence>
<dbReference type="GO" id="GO:0009251">
    <property type="term" value="P:glucan catabolic process"/>
    <property type="evidence" value="ECO:0007669"/>
    <property type="project" value="TreeGrafter"/>
</dbReference>
<dbReference type="GO" id="GO:0005576">
    <property type="term" value="C:extracellular region"/>
    <property type="evidence" value="ECO:0007669"/>
    <property type="project" value="TreeGrafter"/>
</dbReference>
<name>A0A8K1CAL2_PYTOL</name>
<dbReference type="InterPro" id="IPR017853">
    <property type="entry name" value="GH"/>
</dbReference>
<evidence type="ECO:0000256" key="17">
    <source>
        <dbReference type="SAM" id="SignalP"/>
    </source>
</evidence>
<dbReference type="SUPFAM" id="SSF51445">
    <property type="entry name" value="(Trans)glycosidases"/>
    <property type="match status" value="1"/>
</dbReference>
<dbReference type="InterPro" id="IPR018087">
    <property type="entry name" value="Glyco_hydro_5_CS"/>
</dbReference>
<dbReference type="GO" id="GO:0071555">
    <property type="term" value="P:cell wall organization"/>
    <property type="evidence" value="ECO:0007669"/>
    <property type="project" value="UniProtKB-KW"/>
</dbReference>
<feature type="domain" description="Glycoside hydrolase family 5" evidence="18">
    <location>
        <begin position="120"/>
        <end position="393"/>
    </location>
</feature>
<dbReference type="Proteomes" id="UP000794436">
    <property type="component" value="Unassembled WGS sequence"/>
</dbReference>
<organism evidence="19 20">
    <name type="scientific">Pythium oligandrum</name>
    <name type="common">Mycoparasitic fungus</name>
    <dbReference type="NCBI Taxonomy" id="41045"/>
    <lineage>
        <taxon>Eukaryota</taxon>
        <taxon>Sar</taxon>
        <taxon>Stramenopiles</taxon>
        <taxon>Oomycota</taxon>
        <taxon>Peronosporomycetes</taxon>
        <taxon>Pythiales</taxon>
        <taxon>Pythiaceae</taxon>
        <taxon>Pythium</taxon>
    </lineage>
</organism>
<sequence>MLYQLARFAMAAASVVVAVSGQGHHNRTLQSYSFDELAATENVAAAPADHVQHSIRSGKVAAKGVNLGSWLVTEQWMTAQAPFWKNLDNQYANKGEYIALAKGADHAKRVAEFENHHATFVMEKDIQDIANAGLNTVRVPVGYWITGDDQFDPSGKGAWKVFPKDTLKRVDTLIRDWALKHNVAVLISIHAAKGSQSGADHSSPTDPGKAYWSKYPENVDNTIHVAKFLGDRYKNDAAFLGIGLLNEPTGDTDEKVLNDYYQRAYKAVRGSGNNCVLTIMPLLHKQTADNLVGFMEKPSYTNVWVEWHPYFIWGYEKWSAGDLLNNGIKRDFINKINKWNSRPNANRMFFGEWSLASAGQYTNSDTEDFLKWTKAQMEGMNKATGGWTYWSWRMYGDENGFNGWSMRSVLRKSKLKSALLG</sequence>
<comment type="subcellular location">
    <subcellularLocation>
        <location evidence="1">Cell membrane</location>
        <topology evidence="1">Single-pass type II membrane protein</topology>
    </subcellularLocation>
</comment>
<dbReference type="EMBL" id="SPLM01000109">
    <property type="protein sequence ID" value="TMW59560.1"/>
    <property type="molecule type" value="Genomic_DNA"/>
</dbReference>
<evidence type="ECO:0000256" key="2">
    <source>
        <dbReference type="ARBA" id="ARBA00005641"/>
    </source>
</evidence>
<evidence type="ECO:0000313" key="19">
    <source>
        <dbReference type="EMBL" id="TMW59560.1"/>
    </source>
</evidence>
<dbReference type="EC" id="3.2.1.58" evidence="14"/>
<dbReference type="PANTHER" id="PTHR31297">
    <property type="entry name" value="GLUCAN ENDO-1,6-BETA-GLUCOSIDASE B"/>
    <property type="match status" value="1"/>
</dbReference>
<dbReference type="GO" id="GO:0005886">
    <property type="term" value="C:plasma membrane"/>
    <property type="evidence" value="ECO:0007669"/>
    <property type="project" value="UniProtKB-SubCell"/>
</dbReference>
<evidence type="ECO:0000256" key="6">
    <source>
        <dbReference type="ARBA" id="ARBA00022968"/>
    </source>
</evidence>
<evidence type="ECO:0000256" key="4">
    <source>
        <dbReference type="ARBA" id="ARBA00022692"/>
    </source>
</evidence>
<dbReference type="GO" id="GO:0004338">
    <property type="term" value="F:glucan exo-1,3-beta-glucosidase activity"/>
    <property type="evidence" value="ECO:0007669"/>
    <property type="project" value="UniProtKB-EC"/>
</dbReference>
<keyword evidence="9" id="KW-0325">Glycoprotein</keyword>
<keyword evidence="20" id="KW-1185">Reference proteome</keyword>
<feature type="chain" id="PRO_5035453787" description="glucan 1,3-beta-glucosidase" evidence="17">
    <location>
        <begin position="22"/>
        <end position="421"/>
    </location>
</feature>
<evidence type="ECO:0000256" key="7">
    <source>
        <dbReference type="ARBA" id="ARBA00022989"/>
    </source>
</evidence>
<gene>
    <name evidence="19" type="ORF">Poli38472_004629</name>
</gene>
<dbReference type="AlphaFoldDB" id="A0A8K1CAL2"/>
<dbReference type="Pfam" id="PF00150">
    <property type="entry name" value="Cellulase"/>
    <property type="match status" value="1"/>
</dbReference>
<feature type="signal peptide" evidence="17">
    <location>
        <begin position="1"/>
        <end position="21"/>
    </location>
</feature>
<evidence type="ECO:0000256" key="11">
    <source>
        <dbReference type="ARBA" id="ARBA00023316"/>
    </source>
</evidence>
<keyword evidence="6" id="KW-0735">Signal-anchor</keyword>
<keyword evidence="7" id="KW-1133">Transmembrane helix</keyword>
<evidence type="ECO:0000256" key="14">
    <source>
        <dbReference type="ARBA" id="ARBA00038929"/>
    </source>
</evidence>
<evidence type="ECO:0000256" key="15">
    <source>
        <dbReference type="ARBA" id="ARBA00041260"/>
    </source>
</evidence>
<dbReference type="PANTHER" id="PTHR31297:SF34">
    <property type="entry name" value="GLUCAN 1,3-BETA-GLUCOSIDASE 2"/>
    <property type="match status" value="1"/>
</dbReference>
<keyword evidence="4" id="KW-0812">Transmembrane</keyword>
<keyword evidence="17" id="KW-0732">Signal</keyword>
<evidence type="ECO:0000313" key="20">
    <source>
        <dbReference type="Proteomes" id="UP000794436"/>
    </source>
</evidence>
<evidence type="ECO:0000256" key="5">
    <source>
        <dbReference type="ARBA" id="ARBA00022801"/>
    </source>
</evidence>
<evidence type="ECO:0000256" key="13">
    <source>
        <dbReference type="ARBA" id="ARBA00037126"/>
    </source>
</evidence>
<accession>A0A8K1CAL2</accession>
<dbReference type="GO" id="GO:0009986">
    <property type="term" value="C:cell surface"/>
    <property type="evidence" value="ECO:0007669"/>
    <property type="project" value="TreeGrafter"/>
</dbReference>
<keyword evidence="10 16" id="KW-0326">Glycosidase</keyword>
<proteinExistence type="inferred from homology"/>
<reference evidence="19" key="1">
    <citation type="submission" date="2019-03" db="EMBL/GenBank/DDBJ databases">
        <title>Long read genome sequence of the mycoparasitic Pythium oligandrum ATCC 38472 isolated from sugarbeet rhizosphere.</title>
        <authorList>
            <person name="Gaulin E."/>
        </authorList>
    </citation>
    <scope>NUCLEOTIDE SEQUENCE</scope>
    <source>
        <strain evidence="19">ATCC 38472_TT</strain>
    </source>
</reference>
<keyword evidence="5 16" id="KW-0378">Hydrolase</keyword>
<evidence type="ECO:0000256" key="10">
    <source>
        <dbReference type="ARBA" id="ARBA00023295"/>
    </source>
</evidence>
<evidence type="ECO:0000256" key="12">
    <source>
        <dbReference type="ARBA" id="ARBA00036824"/>
    </source>
</evidence>
<comment type="similarity">
    <text evidence="2 16">Belongs to the glycosyl hydrolase 5 (cellulase A) family.</text>
</comment>
<comment type="catalytic activity">
    <reaction evidence="12">
        <text>Successive hydrolysis of beta-D-glucose units from the non-reducing ends of (1-&gt;3)-beta-D-glucans, releasing alpha-glucose.</text>
        <dbReference type="EC" id="3.2.1.58"/>
    </reaction>
</comment>
<comment type="caution">
    <text evidence="19">The sequence shown here is derived from an EMBL/GenBank/DDBJ whole genome shotgun (WGS) entry which is preliminary data.</text>
</comment>
<evidence type="ECO:0000256" key="1">
    <source>
        <dbReference type="ARBA" id="ARBA00004401"/>
    </source>
</evidence>
<protein>
    <recommendedName>
        <fullName evidence="14">glucan 1,3-beta-glucosidase</fullName>
        <ecNumber evidence="14">3.2.1.58</ecNumber>
    </recommendedName>
    <alternativeName>
        <fullName evidence="15">Exo-1,3-beta-glucanase D</fullName>
    </alternativeName>
</protein>
<dbReference type="Gene3D" id="3.20.20.80">
    <property type="entry name" value="Glycosidases"/>
    <property type="match status" value="1"/>
</dbReference>
<comment type="function">
    <text evidence="13">Glucosidase involved in the degradation of cellulosic biomass. Active on lichenan.</text>
</comment>
<keyword evidence="8" id="KW-0472">Membrane</keyword>
<dbReference type="InterPro" id="IPR050386">
    <property type="entry name" value="Glycosyl_hydrolase_5"/>
</dbReference>
<keyword evidence="3" id="KW-1003">Cell membrane</keyword>
<dbReference type="InterPro" id="IPR001547">
    <property type="entry name" value="Glyco_hydro_5"/>
</dbReference>
<evidence type="ECO:0000256" key="3">
    <source>
        <dbReference type="ARBA" id="ARBA00022475"/>
    </source>
</evidence>
<dbReference type="FunFam" id="3.20.20.80:FF:000113">
    <property type="entry name" value="Glucan 1,3-beta-glucosidase"/>
    <property type="match status" value="1"/>
</dbReference>